<dbReference type="PANTHER" id="PTHR40398:SF1">
    <property type="entry name" value="PTS SYSTEM GLUCITOL_SORBITOL-SPECIFIC EIIA COMPONENT"/>
    <property type="match status" value="1"/>
</dbReference>
<dbReference type="GO" id="GO:0008982">
    <property type="term" value="F:protein-N(PI)-phosphohistidine-sugar phosphotransferase activity"/>
    <property type="evidence" value="ECO:0007669"/>
    <property type="project" value="InterPro"/>
</dbReference>
<feature type="modified residue" description="Phosphohistidine; by HPr" evidence="1">
    <location>
        <position position="42"/>
    </location>
</feature>
<sequence length="118" mass="13128">MKYRSKITGIGELAFELLEENDSLIIFNDNAPEELAEISFLHTISEFQEEIAVGDSILLGDQVYTVTAVGYEALHTLRELGHCTFRFSGKDQVDLPGQIELEGPGRPNMKIGDMIVIN</sequence>
<dbReference type="GO" id="GO:0005737">
    <property type="term" value="C:cytoplasm"/>
    <property type="evidence" value="ECO:0007669"/>
    <property type="project" value="InterPro"/>
</dbReference>
<accession>A0A1M6C8C8</accession>
<protein>
    <submittedName>
        <fullName evidence="2">PTS system, glucitol/sorbitol-specific IIA component</fullName>
    </submittedName>
</protein>
<dbReference type="InterPro" id="IPR004716">
    <property type="entry name" value="PTS_IIA_glucitol/sorbitol-sp"/>
</dbReference>
<evidence type="ECO:0000313" key="2">
    <source>
        <dbReference type="EMBL" id="SHI56998.1"/>
    </source>
</evidence>
<dbReference type="AlphaFoldDB" id="A0A1M6C8C8"/>
<dbReference type="Proteomes" id="UP000184241">
    <property type="component" value="Unassembled WGS sequence"/>
</dbReference>
<dbReference type="Gene3D" id="2.40.33.40">
    <property type="entry name" value="Phosphotransferase system, glucitol/sorbitol-specific IIA component"/>
    <property type="match status" value="1"/>
</dbReference>
<organism evidence="2 3">
    <name type="scientific">Clostridium intestinale DSM 6191</name>
    <dbReference type="NCBI Taxonomy" id="1121320"/>
    <lineage>
        <taxon>Bacteria</taxon>
        <taxon>Bacillati</taxon>
        <taxon>Bacillota</taxon>
        <taxon>Clostridia</taxon>
        <taxon>Eubacteriales</taxon>
        <taxon>Clostridiaceae</taxon>
        <taxon>Clostridium</taxon>
    </lineage>
</organism>
<gene>
    <name evidence="2" type="ORF">SAMN02745941_04011</name>
</gene>
<dbReference type="GO" id="GO:0009401">
    <property type="term" value="P:phosphoenolpyruvate-dependent sugar phosphotransferase system"/>
    <property type="evidence" value="ECO:0007669"/>
    <property type="project" value="InterPro"/>
</dbReference>
<dbReference type="Pfam" id="PF03829">
    <property type="entry name" value="PTSIIA_gutA"/>
    <property type="match status" value="1"/>
</dbReference>
<proteinExistence type="predicted"/>
<dbReference type="EMBL" id="FQXU01000016">
    <property type="protein sequence ID" value="SHI56998.1"/>
    <property type="molecule type" value="Genomic_DNA"/>
</dbReference>
<dbReference type="PROSITE" id="PS51097">
    <property type="entry name" value="PTS_EIIA_TYPE_5"/>
    <property type="match status" value="1"/>
</dbReference>
<dbReference type="PANTHER" id="PTHR40398">
    <property type="entry name" value="PTS SYSTEM GLUCITOL/SORBITOL-SPECIFIC EIIA COMPONENT"/>
    <property type="match status" value="1"/>
</dbReference>
<evidence type="ECO:0000256" key="1">
    <source>
        <dbReference type="PROSITE-ProRule" id="PRU00420"/>
    </source>
</evidence>
<reference evidence="2 3" key="1">
    <citation type="submission" date="2016-11" db="EMBL/GenBank/DDBJ databases">
        <authorList>
            <person name="Jaros S."/>
            <person name="Januszkiewicz K."/>
            <person name="Wedrychowicz H."/>
        </authorList>
    </citation>
    <scope>NUCLEOTIDE SEQUENCE [LARGE SCALE GENOMIC DNA]</scope>
    <source>
        <strain evidence="2 3">DSM 6191</strain>
    </source>
</reference>
<dbReference type="GO" id="GO:0016301">
    <property type="term" value="F:kinase activity"/>
    <property type="evidence" value="ECO:0007669"/>
    <property type="project" value="TreeGrafter"/>
</dbReference>
<dbReference type="SUPFAM" id="SSF141530">
    <property type="entry name" value="PTSIIA/GutA-like"/>
    <property type="match status" value="1"/>
</dbReference>
<name>A0A1M6C8C8_9CLOT</name>
<dbReference type="RefSeq" id="WP_073022350.1">
    <property type="nucleotide sequence ID" value="NZ_FQXU01000016.1"/>
</dbReference>
<dbReference type="InterPro" id="IPR036665">
    <property type="entry name" value="PTS_IIA_glucitol/sorbitol_sf"/>
</dbReference>
<evidence type="ECO:0000313" key="3">
    <source>
        <dbReference type="Proteomes" id="UP000184241"/>
    </source>
</evidence>